<sequence>MKYLLKSLYFILIILSAISCEKVIEVDLDDSEPKLVIEATLLEGDNECKVVISKSAPYFDSSPIEKIDNATVTLYFEGNELVIPNVEPGEYRLQVDAEADVEYKLEVEVEGNLYTAFSYMPQSIPIDSIYAIYEEGFGPFESGYTVYVMLSDPAGIANYYRFTHYLNGEYQNEADDLLVLDDNLNDGSQPMIPLRQQAFEEGDMVEVNLIHFDEASYDYFRTLGDIIGSGMGPNSGSAAPGNPISNWSNNALGYFSAYSYSSASIEISSASKEIED</sequence>
<evidence type="ECO:0000313" key="2">
    <source>
        <dbReference type="Proteomes" id="UP000064893"/>
    </source>
</evidence>
<evidence type="ECO:0008006" key="3">
    <source>
        <dbReference type="Google" id="ProtNLM"/>
    </source>
</evidence>
<dbReference type="OrthoDB" id="637707at2"/>
<keyword evidence="2" id="KW-1185">Reference proteome</keyword>
<dbReference type="Pfam" id="PF14054">
    <property type="entry name" value="DUF4249"/>
    <property type="match status" value="1"/>
</dbReference>
<dbReference type="Proteomes" id="UP000064893">
    <property type="component" value="Chromosome"/>
</dbReference>
<organism evidence="1 2">
    <name type="scientific">Salinivirga cyanobacteriivorans</name>
    <dbReference type="NCBI Taxonomy" id="1307839"/>
    <lineage>
        <taxon>Bacteria</taxon>
        <taxon>Pseudomonadati</taxon>
        <taxon>Bacteroidota</taxon>
        <taxon>Bacteroidia</taxon>
        <taxon>Bacteroidales</taxon>
        <taxon>Salinivirgaceae</taxon>
        <taxon>Salinivirga</taxon>
    </lineage>
</organism>
<proteinExistence type="predicted"/>
<name>A0A0S2HVL5_9BACT</name>
<reference evidence="1 2" key="1">
    <citation type="submission" date="2015-11" db="EMBL/GenBank/DDBJ databases">
        <title>Description and complete genome sequence of a novel strain predominating in hypersaline microbial mats and representing a new family of the Bacteriodetes phylum.</title>
        <authorList>
            <person name="Spring S."/>
            <person name="Bunk B."/>
            <person name="Sproer C."/>
            <person name="Klenk H.-P."/>
        </authorList>
    </citation>
    <scope>NUCLEOTIDE SEQUENCE [LARGE SCALE GENOMIC DNA]</scope>
    <source>
        <strain evidence="1 2">L21-Spi-D4</strain>
    </source>
</reference>
<evidence type="ECO:0000313" key="1">
    <source>
        <dbReference type="EMBL" id="ALO14091.1"/>
    </source>
</evidence>
<protein>
    <recommendedName>
        <fullName evidence="3">DUF4249 domain-containing protein</fullName>
    </recommendedName>
</protein>
<gene>
    <name evidence="1" type="ORF">L21SP5_00412</name>
</gene>
<accession>A0A0S2HVL5</accession>
<dbReference type="EMBL" id="CP013118">
    <property type="protein sequence ID" value="ALO14091.1"/>
    <property type="molecule type" value="Genomic_DNA"/>
</dbReference>
<dbReference type="RefSeq" id="WP_157754521.1">
    <property type="nucleotide sequence ID" value="NZ_CP013118.1"/>
</dbReference>
<dbReference type="PROSITE" id="PS51257">
    <property type="entry name" value="PROKAR_LIPOPROTEIN"/>
    <property type="match status" value="1"/>
</dbReference>
<dbReference type="AlphaFoldDB" id="A0A0S2HVL5"/>
<dbReference type="KEGG" id="blq:L21SP5_00412"/>
<dbReference type="STRING" id="1307839.L21SP5_00412"/>
<dbReference type="InterPro" id="IPR025345">
    <property type="entry name" value="DUF4249"/>
</dbReference>